<evidence type="ECO:0000313" key="2">
    <source>
        <dbReference type="Proteomes" id="UP001592530"/>
    </source>
</evidence>
<name>A0ABV6XCY1_9ACTN</name>
<gene>
    <name evidence="1" type="ORF">ACEZDB_36005</name>
</gene>
<dbReference type="Proteomes" id="UP001592530">
    <property type="component" value="Unassembled WGS sequence"/>
</dbReference>
<sequence>MRESYLSKAQVQELLGVNTFGLWRAAQDYDDFPRSTGRPYSPFSQFNGEKEGEEVWEAVEVYLWAAATAQFADRGAVLKRPLPRGWAPGRWAGCADSERGPALDWSTALGTVRIVHNDDRFTASVVATALAAAGNPDGVVTVCGLALGDSHGPGLIACDVAQPTIEYEADWPRVAQLAGQALPWWPDLLRHPDLIRAWRPDAGPAVASPLPSADETALRRAAGKAAQVSYLCELAVTDMANDIRNDRVESVLLDIRTSYGRGEDGTPAVMALAAEPDLTGHRLPVAQDQTETRLGWQLLAMTGLPEAVAALQVAVTRQPRLLPFGALTEVPVRPGTVIERWTRRLMVCDPKAAHAVLAQGDTAETFFVDPLTDMPALLTTDNYGQQVWRFYAPLSLPATGAELASVVLHHSVWITASDGQVHPAPCTPNDHLWWGSHDASPQEAPAVVNTLLDDLAAVVDPHRWDAPEGLVALFDQDHKHGTELTRATLLHARMTPPPVS</sequence>
<dbReference type="EMBL" id="JBHEZY010000024">
    <property type="protein sequence ID" value="MFC1436052.1"/>
    <property type="molecule type" value="Genomic_DNA"/>
</dbReference>
<proteinExistence type="predicted"/>
<organism evidence="1 2">
    <name type="scientific">Streptacidiphilus alkalitolerans</name>
    <dbReference type="NCBI Taxonomy" id="3342712"/>
    <lineage>
        <taxon>Bacteria</taxon>
        <taxon>Bacillati</taxon>
        <taxon>Actinomycetota</taxon>
        <taxon>Actinomycetes</taxon>
        <taxon>Kitasatosporales</taxon>
        <taxon>Streptomycetaceae</taxon>
        <taxon>Streptacidiphilus</taxon>
    </lineage>
</organism>
<dbReference type="RefSeq" id="WP_380559489.1">
    <property type="nucleotide sequence ID" value="NZ_JBHEZY010000024.1"/>
</dbReference>
<reference evidence="1 2" key="1">
    <citation type="submission" date="2024-09" db="EMBL/GenBank/DDBJ databases">
        <authorList>
            <person name="Lee S.D."/>
        </authorList>
    </citation>
    <scope>NUCLEOTIDE SEQUENCE [LARGE SCALE GENOMIC DNA]</scope>
    <source>
        <strain evidence="1 2">N1-3</strain>
    </source>
</reference>
<evidence type="ECO:0000313" key="1">
    <source>
        <dbReference type="EMBL" id="MFC1436052.1"/>
    </source>
</evidence>
<accession>A0ABV6XCY1</accession>
<comment type="caution">
    <text evidence="1">The sequence shown here is derived from an EMBL/GenBank/DDBJ whole genome shotgun (WGS) entry which is preliminary data.</text>
</comment>
<protein>
    <submittedName>
        <fullName evidence="1">Uncharacterized protein</fullName>
    </submittedName>
</protein>